<feature type="region of interest" description="Disordered" evidence="1">
    <location>
        <begin position="93"/>
        <end position="112"/>
    </location>
</feature>
<feature type="chain" id="PRO_5042021739" evidence="2">
    <location>
        <begin position="37"/>
        <end position="437"/>
    </location>
</feature>
<feature type="signal peptide" evidence="2">
    <location>
        <begin position="1"/>
        <end position="36"/>
    </location>
</feature>
<dbReference type="AlphaFoldDB" id="A0AAD5Q7Z9"/>
<gene>
    <name evidence="3" type="ORF">P43SY_009551</name>
</gene>
<sequence>MLTRRRARGLVAPPPIPIPILLLVVVLLLGPAAVDAQSQSPESQPTQTQTQALAHCRDYREHCAFNASTSSCVFSTSVTFACGPNFNSSTPTNPTVGTNDSNSSNASAPIQTPSVDDSWDCPWELTGDLVVAPDVVVAVQGDACRLRVSVGHMLLLSRRAQLHASAVSVDAAYVRVERDALLSARVSGLADALLPGDDTAGASLGGSGGRRLDLDNPSPPTMVPEALAAAWDLEPLWTAVIAGDQNASRLLMGSGSRVKSTTTGQAVAVGGGGRVRIIASRDLVLMENATIAANGDSAIDGISAGSGGTVFLSAVALSVTKGHIQARGGDAHCFGPTISRCFPGSLVNSNGMGGQPNQGPGSGECVGSIGGGGGYGGRGADSSTVNEVGDYASGGLAYGPRARGLLNALKLGYAGDYSLVYLELLYKESSQSLVSNF</sequence>
<keyword evidence="2" id="KW-0732">Signal</keyword>
<dbReference type="Proteomes" id="UP001209570">
    <property type="component" value="Unassembled WGS sequence"/>
</dbReference>
<proteinExistence type="predicted"/>
<evidence type="ECO:0000313" key="3">
    <source>
        <dbReference type="EMBL" id="KAJ0403121.1"/>
    </source>
</evidence>
<evidence type="ECO:0000256" key="2">
    <source>
        <dbReference type="SAM" id="SignalP"/>
    </source>
</evidence>
<keyword evidence="4" id="KW-1185">Reference proteome</keyword>
<comment type="caution">
    <text evidence="3">The sequence shown here is derived from an EMBL/GenBank/DDBJ whole genome shotgun (WGS) entry which is preliminary data.</text>
</comment>
<accession>A0AAD5Q7Z9</accession>
<protein>
    <submittedName>
        <fullName evidence="3">Uncharacterized protein</fullName>
    </submittedName>
</protein>
<organism evidence="3 4">
    <name type="scientific">Pythium insidiosum</name>
    <name type="common">Pythiosis disease agent</name>
    <dbReference type="NCBI Taxonomy" id="114742"/>
    <lineage>
        <taxon>Eukaryota</taxon>
        <taxon>Sar</taxon>
        <taxon>Stramenopiles</taxon>
        <taxon>Oomycota</taxon>
        <taxon>Peronosporomycetes</taxon>
        <taxon>Pythiales</taxon>
        <taxon>Pythiaceae</taxon>
        <taxon>Pythium</taxon>
    </lineage>
</organism>
<dbReference type="EMBL" id="JAKCXM010000088">
    <property type="protein sequence ID" value="KAJ0403121.1"/>
    <property type="molecule type" value="Genomic_DNA"/>
</dbReference>
<evidence type="ECO:0000256" key="1">
    <source>
        <dbReference type="SAM" id="MobiDB-lite"/>
    </source>
</evidence>
<name>A0AAD5Q7Z9_PYTIN</name>
<evidence type="ECO:0000313" key="4">
    <source>
        <dbReference type="Proteomes" id="UP001209570"/>
    </source>
</evidence>
<reference evidence="3" key="1">
    <citation type="submission" date="2021-12" db="EMBL/GenBank/DDBJ databases">
        <title>Prjna785345.</title>
        <authorList>
            <person name="Rujirawat T."/>
            <person name="Krajaejun T."/>
        </authorList>
    </citation>
    <scope>NUCLEOTIDE SEQUENCE</scope>
    <source>
        <strain evidence="3">Pi057C3</strain>
    </source>
</reference>